<dbReference type="VEuPathDB" id="VectorBase:BGLAX_050076"/>
<accession>A0A2C9M769</accession>
<dbReference type="EnsemblMetazoa" id="BGLB039364-RA">
    <property type="protein sequence ID" value="BGLB039364-PA"/>
    <property type="gene ID" value="BGLB039364"/>
</dbReference>
<evidence type="ECO:0000256" key="1">
    <source>
        <dbReference type="SAM" id="MobiDB-lite"/>
    </source>
</evidence>
<dbReference type="PANTHER" id="PTHR21838">
    <property type="entry name" value="COILED-COIL DOMAIN-CONTAINING PROTEIN 137"/>
    <property type="match status" value="1"/>
</dbReference>
<dbReference type="AlphaFoldDB" id="A0A2C9M769"/>
<dbReference type="STRING" id="6526.A0A2C9M769"/>
<organism evidence="2 3">
    <name type="scientific">Biomphalaria glabrata</name>
    <name type="common">Bloodfluke planorb</name>
    <name type="synonym">Freshwater snail</name>
    <dbReference type="NCBI Taxonomy" id="6526"/>
    <lineage>
        <taxon>Eukaryota</taxon>
        <taxon>Metazoa</taxon>
        <taxon>Spiralia</taxon>
        <taxon>Lophotrochozoa</taxon>
        <taxon>Mollusca</taxon>
        <taxon>Gastropoda</taxon>
        <taxon>Heterobranchia</taxon>
        <taxon>Euthyneura</taxon>
        <taxon>Panpulmonata</taxon>
        <taxon>Hygrophila</taxon>
        <taxon>Lymnaeoidea</taxon>
        <taxon>Planorbidae</taxon>
        <taxon>Biomphalaria</taxon>
    </lineage>
</organism>
<evidence type="ECO:0000313" key="2">
    <source>
        <dbReference type="EnsemblMetazoa" id="BGLB039364-PA"/>
    </source>
</evidence>
<sequence length="113" mass="12689">MEKKIEFAALQDKVEYGDVVHAPPVLSVRPKKALVMETDRPGLRMPELKAIFEGTKTVDSLKPTPSSSKALRPERKVGKTVKRKSMTVIQKAIADNQRESAIQAYRLMKKKKA</sequence>
<evidence type="ECO:0000313" key="3">
    <source>
        <dbReference type="Proteomes" id="UP000076420"/>
    </source>
</evidence>
<dbReference type="GO" id="GO:0005634">
    <property type="term" value="C:nucleus"/>
    <property type="evidence" value="ECO:0007669"/>
    <property type="project" value="TreeGrafter"/>
</dbReference>
<dbReference type="PANTHER" id="PTHR21838:SF2">
    <property type="entry name" value="COILED-COIL DOMAIN-CONTAINING PROTEIN 137"/>
    <property type="match status" value="1"/>
</dbReference>
<reference evidence="2" key="1">
    <citation type="submission" date="2020-05" db="UniProtKB">
        <authorList>
            <consortium name="EnsemblMetazoa"/>
        </authorList>
    </citation>
    <scope>IDENTIFICATION</scope>
    <source>
        <strain evidence="2">BB02</strain>
    </source>
</reference>
<feature type="region of interest" description="Disordered" evidence="1">
    <location>
        <begin position="59"/>
        <end position="82"/>
    </location>
</feature>
<gene>
    <name evidence="2" type="primary">106058200</name>
</gene>
<protein>
    <submittedName>
        <fullName evidence="2">Uncharacterized protein</fullName>
    </submittedName>
</protein>
<dbReference type="VEuPathDB" id="VectorBase:BGLB039364"/>
<dbReference type="Proteomes" id="UP000076420">
    <property type="component" value="Unassembled WGS sequence"/>
</dbReference>
<proteinExistence type="predicted"/>
<dbReference type="InterPro" id="IPR026680">
    <property type="entry name" value="CCDC137"/>
</dbReference>
<dbReference type="OrthoDB" id="5876637at2759"/>
<dbReference type="KEGG" id="bgt:106058200"/>
<name>A0A2C9M769_BIOGL</name>